<evidence type="ECO:0000313" key="4">
    <source>
        <dbReference type="Proteomes" id="UP000030653"/>
    </source>
</evidence>
<evidence type="ECO:0000313" key="3">
    <source>
        <dbReference type="EMBL" id="EJT99076.1"/>
    </source>
</evidence>
<name>M5FZT9_DACPD</name>
<keyword evidence="1" id="KW-0175">Coiled coil</keyword>
<evidence type="ECO:0000256" key="1">
    <source>
        <dbReference type="SAM" id="Coils"/>
    </source>
</evidence>
<reference evidence="3 4" key="1">
    <citation type="journal article" date="2012" name="Science">
        <title>The Paleozoic origin of enzymatic lignin decomposition reconstructed from 31 fungal genomes.</title>
        <authorList>
            <person name="Floudas D."/>
            <person name="Binder M."/>
            <person name="Riley R."/>
            <person name="Barry K."/>
            <person name="Blanchette R.A."/>
            <person name="Henrissat B."/>
            <person name="Martinez A.T."/>
            <person name="Otillar R."/>
            <person name="Spatafora J.W."/>
            <person name="Yadav J.S."/>
            <person name="Aerts A."/>
            <person name="Benoit I."/>
            <person name="Boyd A."/>
            <person name="Carlson A."/>
            <person name="Copeland A."/>
            <person name="Coutinho P.M."/>
            <person name="de Vries R.P."/>
            <person name="Ferreira P."/>
            <person name="Findley K."/>
            <person name="Foster B."/>
            <person name="Gaskell J."/>
            <person name="Glotzer D."/>
            <person name="Gorecki P."/>
            <person name="Heitman J."/>
            <person name="Hesse C."/>
            <person name="Hori C."/>
            <person name="Igarashi K."/>
            <person name="Jurgens J.A."/>
            <person name="Kallen N."/>
            <person name="Kersten P."/>
            <person name="Kohler A."/>
            <person name="Kuees U."/>
            <person name="Kumar T.K.A."/>
            <person name="Kuo A."/>
            <person name="LaButti K."/>
            <person name="Larrondo L.F."/>
            <person name="Lindquist E."/>
            <person name="Ling A."/>
            <person name="Lombard V."/>
            <person name="Lucas S."/>
            <person name="Lundell T."/>
            <person name="Martin R."/>
            <person name="McLaughlin D.J."/>
            <person name="Morgenstern I."/>
            <person name="Morin E."/>
            <person name="Murat C."/>
            <person name="Nagy L.G."/>
            <person name="Nolan M."/>
            <person name="Ohm R.A."/>
            <person name="Patyshakuliyeva A."/>
            <person name="Rokas A."/>
            <person name="Ruiz-Duenas F.J."/>
            <person name="Sabat G."/>
            <person name="Salamov A."/>
            <person name="Samejima M."/>
            <person name="Schmutz J."/>
            <person name="Slot J.C."/>
            <person name="St John F."/>
            <person name="Stenlid J."/>
            <person name="Sun H."/>
            <person name="Sun S."/>
            <person name="Syed K."/>
            <person name="Tsang A."/>
            <person name="Wiebenga A."/>
            <person name="Young D."/>
            <person name="Pisabarro A."/>
            <person name="Eastwood D.C."/>
            <person name="Martin F."/>
            <person name="Cullen D."/>
            <person name="Grigoriev I.V."/>
            <person name="Hibbett D.S."/>
        </authorList>
    </citation>
    <scope>NUCLEOTIDE SEQUENCE [LARGE SCALE GENOMIC DNA]</scope>
    <source>
        <strain evidence="3 4">DJM-731 SS1</strain>
    </source>
</reference>
<dbReference type="RefSeq" id="XP_040625974.1">
    <property type="nucleotide sequence ID" value="XM_040770566.1"/>
</dbReference>
<feature type="coiled-coil region" evidence="1">
    <location>
        <begin position="73"/>
        <end position="100"/>
    </location>
</feature>
<proteinExistence type="predicted"/>
<dbReference type="Proteomes" id="UP000030653">
    <property type="component" value="Unassembled WGS sequence"/>
</dbReference>
<dbReference type="HOGENOM" id="CLU_2096796_0_0_1"/>
<dbReference type="EMBL" id="JH795871">
    <property type="protein sequence ID" value="EJT99076.1"/>
    <property type="molecule type" value="Genomic_DNA"/>
</dbReference>
<dbReference type="GeneID" id="63685628"/>
<organism evidence="3 4">
    <name type="scientific">Dacryopinax primogenitus (strain DJM 731)</name>
    <name type="common">Brown rot fungus</name>
    <dbReference type="NCBI Taxonomy" id="1858805"/>
    <lineage>
        <taxon>Eukaryota</taxon>
        <taxon>Fungi</taxon>
        <taxon>Dikarya</taxon>
        <taxon>Basidiomycota</taxon>
        <taxon>Agaricomycotina</taxon>
        <taxon>Dacrymycetes</taxon>
        <taxon>Dacrymycetales</taxon>
        <taxon>Dacrymycetaceae</taxon>
        <taxon>Dacryopinax</taxon>
    </lineage>
</organism>
<gene>
    <name evidence="3" type="ORF">DACRYDRAFT_118351</name>
</gene>
<accession>M5FZT9</accession>
<protein>
    <submittedName>
        <fullName evidence="3">Uncharacterized protein</fullName>
    </submittedName>
</protein>
<dbReference type="AlphaFoldDB" id="M5FZT9"/>
<evidence type="ECO:0000256" key="2">
    <source>
        <dbReference type="SAM" id="MobiDB-lite"/>
    </source>
</evidence>
<feature type="region of interest" description="Disordered" evidence="2">
    <location>
        <begin position="48"/>
        <end position="72"/>
    </location>
</feature>
<keyword evidence="4" id="KW-1185">Reference proteome</keyword>
<sequence length="116" mass="12724">MSTKNRIPQQPRGPPRNLLVLFTLSAVVVPFCFIAGTKLDAWVRGDKELLDAPSGPAPALPPSDDPKERGKRRSALIEEAKMLEAEREVLDQRLGRVKERIAEKAARAARATGQGQ</sequence>